<dbReference type="SUPFAM" id="SSF53067">
    <property type="entry name" value="Actin-like ATPase domain"/>
    <property type="match status" value="2"/>
</dbReference>
<protein>
    <submittedName>
        <fullName evidence="6">Xylulose kinase</fullName>
    </submittedName>
</protein>
<dbReference type="PANTHER" id="PTHR43095:SF5">
    <property type="entry name" value="XYLULOSE KINASE"/>
    <property type="match status" value="1"/>
</dbReference>
<dbReference type="Pfam" id="PF02782">
    <property type="entry name" value="FGGY_C"/>
    <property type="match status" value="1"/>
</dbReference>
<evidence type="ECO:0000256" key="1">
    <source>
        <dbReference type="ARBA" id="ARBA00009156"/>
    </source>
</evidence>
<dbReference type="InterPro" id="IPR000577">
    <property type="entry name" value="Carb_kinase_FGGY"/>
</dbReference>
<dbReference type="GO" id="GO:0005975">
    <property type="term" value="P:carbohydrate metabolic process"/>
    <property type="evidence" value="ECO:0007669"/>
    <property type="project" value="InterPro"/>
</dbReference>
<dbReference type="GO" id="GO:0016301">
    <property type="term" value="F:kinase activity"/>
    <property type="evidence" value="ECO:0007669"/>
    <property type="project" value="UniProtKB-KW"/>
</dbReference>
<evidence type="ECO:0000256" key="3">
    <source>
        <dbReference type="ARBA" id="ARBA00022777"/>
    </source>
</evidence>
<dbReference type="EMBL" id="DSMG01000043">
    <property type="protein sequence ID" value="HDX30583.1"/>
    <property type="molecule type" value="Genomic_DNA"/>
</dbReference>
<feature type="domain" description="Carbohydrate kinase FGGY N-terminal" evidence="4">
    <location>
        <begin position="11"/>
        <end position="252"/>
    </location>
</feature>
<dbReference type="Gene3D" id="3.30.420.40">
    <property type="match status" value="2"/>
</dbReference>
<sequence length="515" mass="55959">MGGNAGQESFVIGIDSSTTACKAIVWDRAGRAIAEGRASYPLLQPLPSWHEQDAEHWWAGACKALRECASQVNAARIEAMCITHQRETFVPVDRTGRPLRNAILWSDERSRKQVVELEQRFGRDALHRLTGKPPSMTQSLPKILWLLENEAEVVGRAHKLLDVHAFLVHRLTGHFRTSLACADPMGLIDMVNRRWADDLIHALGLRCDQFADLVEPGAVIGHLTAEAAQATGLPEGLPVIAGAGDGHCAGLGANAVAPGRAYLNLGTAVVSGVISADYPCDRAFRTLLAPIPGYYFAEHVLRGGVYTIAWFVEKFASDLRNTWLPLSPEEQLEAAAAKLPPGAQGLMLVPYWNNVMNPYWDPAATGIVIGWTGVHGREHLYRAILEGIAYEQRLVGDAMMAAVGQRFSEYITMGGGSRSRLWCQIMADVTGVPVLRSTTTEATCLGAGILAAAAAGWHSTVQAAAEAMTGVADRFVPQTDVHARYDRLYREVYRALFPTVQPLVDRLTELTGAQG</sequence>
<evidence type="ECO:0000259" key="4">
    <source>
        <dbReference type="Pfam" id="PF00370"/>
    </source>
</evidence>
<dbReference type="Pfam" id="PF00370">
    <property type="entry name" value="FGGY_N"/>
    <property type="match status" value="1"/>
</dbReference>
<proteinExistence type="inferred from homology"/>
<dbReference type="PANTHER" id="PTHR43095">
    <property type="entry name" value="SUGAR KINASE"/>
    <property type="match status" value="1"/>
</dbReference>
<dbReference type="InterPro" id="IPR050406">
    <property type="entry name" value="FGGY_Carb_Kinase"/>
</dbReference>
<gene>
    <name evidence="6" type="ORF">ENQ20_03710</name>
</gene>
<dbReference type="AlphaFoldDB" id="A0A7C1J966"/>
<evidence type="ECO:0000259" key="5">
    <source>
        <dbReference type="Pfam" id="PF02782"/>
    </source>
</evidence>
<evidence type="ECO:0000313" key="6">
    <source>
        <dbReference type="EMBL" id="HDX30583.1"/>
    </source>
</evidence>
<reference evidence="6" key="1">
    <citation type="journal article" date="2020" name="mSystems">
        <title>Genome- and Community-Level Interaction Insights into Carbon Utilization and Element Cycling Functions of Hydrothermarchaeota in Hydrothermal Sediment.</title>
        <authorList>
            <person name="Zhou Z."/>
            <person name="Liu Y."/>
            <person name="Xu W."/>
            <person name="Pan J."/>
            <person name="Luo Z.H."/>
            <person name="Li M."/>
        </authorList>
    </citation>
    <scope>NUCLEOTIDE SEQUENCE [LARGE SCALE GENOMIC DNA]</scope>
    <source>
        <strain evidence="6">SpSt-289</strain>
    </source>
</reference>
<comment type="similarity">
    <text evidence="1">Belongs to the FGGY kinase family.</text>
</comment>
<dbReference type="InterPro" id="IPR018485">
    <property type="entry name" value="FGGY_C"/>
</dbReference>
<keyword evidence="2" id="KW-0808">Transferase</keyword>
<comment type="caution">
    <text evidence="6">The sequence shown here is derived from an EMBL/GenBank/DDBJ whole genome shotgun (WGS) entry which is preliminary data.</text>
</comment>
<dbReference type="InterPro" id="IPR043129">
    <property type="entry name" value="ATPase_NBD"/>
</dbReference>
<keyword evidence="3 6" id="KW-0418">Kinase</keyword>
<dbReference type="PIRSF" id="PIRSF000538">
    <property type="entry name" value="GlpK"/>
    <property type="match status" value="1"/>
</dbReference>
<dbReference type="InterPro" id="IPR018484">
    <property type="entry name" value="FGGY_N"/>
</dbReference>
<evidence type="ECO:0000256" key="2">
    <source>
        <dbReference type="ARBA" id="ARBA00022679"/>
    </source>
</evidence>
<feature type="domain" description="Carbohydrate kinase FGGY C-terminal" evidence="5">
    <location>
        <begin position="261"/>
        <end position="455"/>
    </location>
</feature>
<dbReference type="CDD" id="cd07779">
    <property type="entry name" value="ASKHA_NBD_FGGY_YgcE-like"/>
    <property type="match status" value="1"/>
</dbReference>
<accession>A0A7C1J966</accession>
<organism evidence="6">
    <name type="scientific">Caldilinea aerophila</name>
    <dbReference type="NCBI Taxonomy" id="133453"/>
    <lineage>
        <taxon>Bacteria</taxon>
        <taxon>Bacillati</taxon>
        <taxon>Chloroflexota</taxon>
        <taxon>Caldilineae</taxon>
        <taxon>Caldilineales</taxon>
        <taxon>Caldilineaceae</taxon>
        <taxon>Caldilinea</taxon>
    </lineage>
</organism>
<name>A0A7C1J966_9CHLR</name>